<dbReference type="InterPro" id="IPR015424">
    <property type="entry name" value="PyrdxlP-dep_Trfase"/>
</dbReference>
<sequence>MTFIPPSDDDAVAPPVKLRPEILASPPYRQGKPATADAFKLSSNENPYPPLPGVLEAVAASGAINRYPDASALALREVLAARHGVSAENIHVGSGSVALLSQFIQAAAGPGNSVVYPWRSFEAYPGLVTVSGATSVPVPNRADGSHDMVALAAAVDETTRVVIVCSPNNPTSTTVSAAEFETFMAAVPGDVLVLLDEAYTEFVTDPDAVRGLPLLARYPNLVVLRTFSKAYGLAGLRVGWAIGPVAILDAARAAAIPLSVTEPAQVAAIASLQVEDQLLERVARLAALRDRLSAALFDQGWLVPKAQGNFVWLATGDATDAANAALLDGGIVARAFPGSGIRVSVGEEESVEQLLPITGRIVDSLPAGHPARRLG</sequence>
<dbReference type="GO" id="GO:0000105">
    <property type="term" value="P:L-histidine biosynthetic process"/>
    <property type="evidence" value="ECO:0007669"/>
    <property type="project" value="InterPro"/>
</dbReference>
<evidence type="ECO:0000256" key="6">
    <source>
        <dbReference type="HAMAP-Rule" id="MF_01513"/>
    </source>
</evidence>
<dbReference type="CDD" id="cd00609">
    <property type="entry name" value="AAT_like"/>
    <property type="match status" value="1"/>
</dbReference>
<proteinExistence type="inferred from homology"/>
<dbReference type="STRING" id="995034.SAMN05216219_2338"/>
<dbReference type="InterPro" id="IPR024892">
    <property type="entry name" value="ArAT"/>
</dbReference>
<dbReference type="Proteomes" id="UP000198867">
    <property type="component" value="Unassembled WGS sequence"/>
</dbReference>
<dbReference type="SUPFAM" id="SSF53383">
    <property type="entry name" value="PLP-dependent transferases"/>
    <property type="match status" value="1"/>
</dbReference>
<feature type="domain" description="Aminotransferase class I/classII large" evidence="7">
    <location>
        <begin position="38"/>
        <end position="355"/>
    </location>
</feature>
<dbReference type="NCBIfam" id="NF002878">
    <property type="entry name" value="PRK03321.1"/>
    <property type="match status" value="1"/>
</dbReference>
<evidence type="ECO:0000256" key="3">
    <source>
        <dbReference type="ARBA" id="ARBA00022576"/>
    </source>
</evidence>
<dbReference type="PROSITE" id="PS00599">
    <property type="entry name" value="AA_TRANSFER_CLASS_2"/>
    <property type="match status" value="1"/>
</dbReference>
<keyword evidence="5 6" id="KW-0663">Pyridoxal phosphate</keyword>
<dbReference type="Pfam" id="PF00155">
    <property type="entry name" value="Aminotran_1_2"/>
    <property type="match status" value="1"/>
</dbReference>
<dbReference type="RefSeq" id="WP_245762507.1">
    <property type="nucleotide sequence ID" value="NZ_FOVM01000006.1"/>
</dbReference>
<comment type="catalytic activity">
    <reaction evidence="6">
        <text>an aromatic L-alpha-amino acid + 2-oxoglutarate = an aromatic oxo-acid + L-glutamate</text>
        <dbReference type="Rhea" id="RHEA:17533"/>
        <dbReference type="ChEBI" id="CHEBI:16810"/>
        <dbReference type="ChEBI" id="CHEBI:29985"/>
        <dbReference type="ChEBI" id="CHEBI:73309"/>
        <dbReference type="ChEBI" id="CHEBI:84824"/>
        <dbReference type="EC" id="2.6.1.57"/>
    </reaction>
</comment>
<evidence type="ECO:0000259" key="7">
    <source>
        <dbReference type="Pfam" id="PF00155"/>
    </source>
</evidence>
<dbReference type="InterPro" id="IPR001917">
    <property type="entry name" value="Aminotrans_II_pyridoxalP_BS"/>
</dbReference>
<dbReference type="PANTHER" id="PTHR43643">
    <property type="entry name" value="HISTIDINOL-PHOSPHATE AMINOTRANSFERASE 2"/>
    <property type="match status" value="1"/>
</dbReference>
<evidence type="ECO:0000256" key="1">
    <source>
        <dbReference type="ARBA" id="ARBA00001933"/>
    </source>
</evidence>
<organism evidence="8 9">
    <name type="scientific">Mycetocola miduiensis</name>
    <dbReference type="NCBI Taxonomy" id="995034"/>
    <lineage>
        <taxon>Bacteria</taxon>
        <taxon>Bacillati</taxon>
        <taxon>Actinomycetota</taxon>
        <taxon>Actinomycetes</taxon>
        <taxon>Micrococcales</taxon>
        <taxon>Microbacteriaceae</taxon>
        <taxon>Mycetocola</taxon>
    </lineage>
</organism>
<dbReference type="GO" id="GO:0030170">
    <property type="term" value="F:pyridoxal phosphate binding"/>
    <property type="evidence" value="ECO:0007669"/>
    <property type="project" value="UniProtKB-UniRule"/>
</dbReference>
<evidence type="ECO:0000256" key="2">
    <source>
        <dbReference type="ARBA" id="ARBA00011738"/>
    </source>
</evidence>
<evidence type="ECO:0000256" key="5">
    <source>
        <dbReference type="ARBA" id="ARBA00022898"/>
    </source>
</evidence>
<comment type="similarity">
    <text evidence="6">Belongs to the class-II pyridoxal-phosphate-dependent aminotransferase family.</text>
</comment>
<dbReference type="InterPro" id="IPR050106">
    <property type="entry name" value="HistidinolP_aminotransfase"/>
</dbReference>
<dbReference type="InterPro" id="IPR015421">
    <property type="entry name" value="PyrdxlP-dep_Trfase_major"/>
</dbReference>
<comment type="subunit">
    <text evidence="2 6">Homodimer.</text>
</comment>
<dbReference type="EC" id="2.6.1.57" evidence="6"/>
<dbReference type="InterPro" id="IPR004839">
    <property type="entry name" value="Aminotransferase_I/II_large"/>
</dbReference>
<comment type="function">
    <text evidence="6">Aminotransferase that catalyzes the conversion of aromatic amino acids and 2-oxoglutarate into corresponding aromatic oxo acids and L-glutamate.</text>
</comment>
<protein>
    <recommendedName>
        <fullName evidence="6">Aromatic amino acid aminotransferase</fullName>
        <shortName evidence="6">ArAT</shortName>
        <ecNumber evidence="6">2.6.1.57</ecNumber>
    </recommendedName>
</protein>
<dbReference type="Gene3D" id="3.40.640.10">
    <property type="entry name" value="Type I PLP-dependent aspartate aminotransferase-like (Major domain)"/>
    <property type="match status" value="1"/>
</dbReference>
<comment type="cofactor">
    <cofactor evidence="1 6">
        <name>pyridoxal 5'-phosphate</name>
        <dbReference type="ChEBI" id="CHEBI:597326"/>
    </cofactor>
</comment>
<dbReference type="AlphaFoldDB" id="A0A1I5CC65"/>
<dbReference type="PANTHER" id="PTHR43643:SF3">
    <property type="entry name" value="HISTIDINOL-PHOSPHATE AMINOTRANSFERASE"/>
    <property type="match status" value="1"/>
</dbReference>
<dbReference type="EMBL" id="FOVM01000006">
    <property type="protein sequence ID" value="SFN84553.1"/>
    <property type="molecule type" value="Genomic_DNA"/>
</dbReference>
<evidence type="ECO:0000256" key="4">
    <source>
        <dbReference type="ARBA" id="ARBA00022679"/>
    </source>
</evidence>
<dbReference type="HAMAP" id="MF_01513">
    <property type="entry name" value="Phe_aminotrans_2"/>
    <property type="match status" value="1"/>
</dbReference>
<evidence type="ECO:0000313" key="9">
    <source>
        <dbReference type="Proteomes" id="UP000198867"/>
    </source>
</evidence>
<keyword evidence="4 6" id="KW-0808">Transferase</keyword>
<dbReference type="Gene3D" id="3.90.1150.10">
    <property type="entry name" value="Aspartate Aminotransferase, domain 1"/>
    <property type="match status" value="1"/>
</dbReference>
<accession>A0A1I5CC65</accession>
<dbReference type="GO" id="GO:0004400">
    <property type="term" value="F:histidinol-phosphate transaminase activity"/>
    <property type="evidence" value="ECO:0007669"/>
    <property type="project" value="InterPro"/>
</dbReference>
<gene>
    <name evidence="6" type="primary">pat</name>
    <name evidence="8" type="ORF">SAMN05216219_2338</name>
</gene>
<feature type="modified residue" description="N6-(pyridoxal phosphate)lysine" evidence="6">
    <location>
        <position position="229"/>
    </location>
</feature>
<dbReference type="InterPro" id="IPR015422">
    <property type="entry name" value="PyrdxlP-dep_Trfase_small"/>
</dbReference>
<dbReference type="GO" id="GO:0008793">
    <property type="term" value="F:aromatic-amino-acid transaminase activity"/>
    <property type="evidence" value="ECO:0007669"/>
    <property type="project" value="UniProtKB-UniRule"/>
</dbReference>
<reference evidence="9" key="1">
    <citation type="submission" date="2016-10" db="EMBL/GenBank/DDBJ databases">
        <authorList>
            <person name="Varghese N."/>
            <person name="Submissions S."/>
        </authorList>
    </citation>
    <scope>NUCLEOTIDE SEQUENCE [LARGE SCALE GENOMIC DNA]</scope>
    <source>
        <strain evidence="9">CGMCC 1.11101</strain>
    </source>
</reference>
<dbReference type="HAMAP" id="MF_01023">
    <property type="entry name" value="HisC_aminotrans_2"/>
    <property type="match status" value="1"/>
</dbReference>
<keyword evidence="9" id="KW-1185">Reference proteome</keyword>
<dbReference type="InterPro" id="IPR005861">
    <property type="entry name" value="HisP_aminotrans"/>
</dbReference>
<keyword evidence="3 6" id="KW-0032">Aminotransferase</keyword>
<name>A0A1I5CC65_9MICO</name>
<evidence type="ECO:0000313" key="8">
    <source>
        <dbReference type="EMBL" id="SFN84553.1"/>
    </source>
</evidence>